<dbReference type="SUPFAM" id="SSF47027">
    <property type="entry name" value="Acyl-CoA binding protein"/>
    <property type="match status" value="1"/>
</dbReference>
<dbReference type="KEGG" id="nnu:104607916"/>
<organism evidence="5 10">
    <name type="scientific">Nelumbo nucifera</name>
    <name type="common">Sacred lotus</name>
    <dbReference type="NCBI Taxonomy" id="4432"/>
    <lineage>
        <taxon>Eukaryota</taxon>
        <taxon>Viridiplantae</taxon>
        <taxon>Streptophyta</taxon>
        <taxon>Embryophyta</taxon>
        <taxon>Tracheophyta</taxon>
        <taxon>Spermatophyta</taxon>
        <taxon>Magnoliopsida</taxon>
        <taxon>Proteales</taxon>
        <taxon>Nelumbonaceae</taxon>
        <taxon>Nelumbo</taxon>
    </lineage>
</organism>
<dbReference type="RefSeq" id="XP_010271995.1">
    <property type="nucleotide sequence ID" value="XM_010273693.2"/>
</dbReference>
<comment type="similarity">
    <text evidence="1">Belongs to the ACBP family.</text>
</comment>
<dbReference type="RefSeq" id="XP_010272005.1">
    <property type="nucleotide sequence ID" value="XM_010273703.2"/>
</dbReference>
<evidence type="ECO:0000313" key="10">
    <source>
        <dbReference type="RefSeq" id="XP_019055101.1"/>
    </source>
</evidence>
<dbReference type="Pfam" id="PF00887">
    <property type="entry name" value="ACBP"/>
    <property type="match status" value="1"/>
</dbReference>
<dbReference type="InterPro" id="IPR000582">
    <property type="entry name" value="Acyl-CoA-binding_protein"/>
</dbReference>
<dbReference type="AlphaFoldDB" id="A0A1U8QAI9"/>
<feature type="domain" description="ACB" evidence="4">
    <location>
        <begin position="286"/>
        <end position="376"/>
    </location>
</feature>
<dbReference type="Gene3D" id="1.20.80.10">
    <property type="match status" value="1"/>
</dbReference>
<evidence type="ECO:0000313" key="6">
    <source>
        <dbReference type="RefSeq" id="XP_010271995.1"/>
    </source>
</evidence>
<evidence type="ECO:0000313" key="5">
    <source>
        <dbReference type="Proteomes" id="UP000189703"/>
    </source>
</evidence>
<evidence type="ECO:0000313" key="8">
    <source>
        <dbReference type="RefSeq" id="XP_010272014.1"/>
    </source>
</evidence>
<dbReference type="PRINTS" id="PR00689">
    <property type="entry name" value="ACOABINDINGP"/>
</dbReference>
<dbReference type="OrthoDB" id="71307at2759"/>
<evidence type="ECO:0000256" key="1">
    <source>
        <dbReference type="ARBA" id="ARBA00005567"/>
    </source>
</evidence>
<dbReference type="InterPro" id="IPR035984">
    <property type="entry name" value="Acyl-CoA-binding_sf"/>
</dbReference>
<dbReference type="InterPro" id="IPR014352">
    <property type="entry name" value="FERM/acyl-CoA-bd_prot_sf"/>
</dbReference>
<dbReference type="RefSeq" id="XP_010272022.1">
    <property type="nucleotide sequence ID" value="XM_010273720.2"/>
</dbReference>
<dbReference type="Proteomes" id="UP000189703">
    <property type="component" value="Unplaced"/>
</dbReference>
<dbReference type="eggNOG" id="KOG0817">
    <property type="taxonomic scope" value="Eukaryota"/>
</dbReference>
<dbReference type="RefSeq" id="XP_019055101.1">
    <property type="nucleotide sequence ID" value="XM_019199556.1"/>
</dbReference>
<proteinExistence type="inferred from homology"/>
<dbReference type="PANTHER" id="PTHR23310">
    <property type="entry name" value="ACYL-COA-BINDING PROTEIN, ACBP"/>
    <property type="match status" value="1"/>
</dbReference>
<evidence type="ECO:0000259" key="4">
    <source>
        <dbReference type="PROSITE" id="PS51228"/>
    </source>
</evidence>
<dbReference type="STRING" id="4432.A0A1U8QAI9"/>
<dbReference type="GO" id="GO:0006631">
    <property type="term" value="P:fatty acid metabolic process"/>
    <property type="evidence" value="ECO:0000318"/>
    <property type="project" value="GO_Central"/>
</dbReference>
<accession>A0A1U8QAI9</accession>
<keyword evidence="5" id="KW-1185">Reference proteome</keyword>
<evidence type="ECO:0000256" key="2">
    <source>
        <dbReference type="ARBA" id="ARBA00023121"/>
    </source>
</evidence>
<feature type="region of interest" description="Disordered" evidence="3">
    <location>
        <begin position="188"/>
        <end position="209"/>
    </location>
</feature>
<gene>
    <name evidence="6 7 8 9 10" type="primary">LOC104607916</name>
</gene>
<dbReference type="GeneID" id="104607916"/>
<sequence length="430" mass="48526">MELLLELFFTGFLSLIFTFVVAKLVSVASAGDLEERESMLRSKREFDGEMVTEERSFEGQLINRVLETKEIVEFFGEAAMVVEYEGQLVQEKLEMVHRVNELEKESREKVEIFEDDRLRTKEETSEENEIKVLGILKEKFIEERPYKEEVITHVSDSVHAKEETSEEDEIKVIGILEEKFIEERPDKEVVSCASDSGHAKEETTPTEDDRLEDDLVEESLEKAEVREINIELVEGDNILAKVEKDGIDKHEPYQKNVTEGAEGGQNDDEVLFSDEDDWEGIERTEVEKLFGAAVAFLSSGNNNDHLSKVDSDIQMQLYGLHKVATEGPCHEPQPMALKVSARAKWNAWQQLGNMTPEVAMEQYITLLSDMVPGWMEESAGGGSKKESFEGGAPDLGTFLHHESGSEDESEPEEPQYYIEGGNGSGGKLCK</sequence>
<feature type="region of interest" description="Disordered" evidence="3">
    <location>
        <begin position="376"/>
        <end position="430"/>
    </location>
</feature>
<dbReference type="PANTHER" id="PTHR23310:SF105">
    <property type="entry name" value="ACYL-COA-BINDING DOMAIN-CONTAINING PROTEIN 5"/>
    <property type="match status" value="1"/>
</dbReference>
<reference evidence="6 7" key="1">
    <citation type="submission" date="2025-04" db="UniProtKB">
        <authorList>
            <consortium name="RefSeq"/>
        </authorList>
    </citation>
    <scope>IDENTIFICATION</scope>
</reference>
<evidence type="ECO:0000256" key="3">
    <source>
        <dbReference type="SAM" id="MobiDB-lite"/>
    </source>
</evidence>
<name>A0A1U8QAI9_NELNU</name>
<evidence type="ECO:0000313" key="7">
    <source>
        <dbReference type="RefSeq" id="XP_010272005.1"/>
    </source>
</evidence>
<keyword evidence="2" id="KW-0446">Lipid-binding</keyword>
<dbReference type="PROSITE" id="PS51228">
    <property type="entry name" value="ACB_2"/>
    <property type="match status" value="1"/>
</dbReference>
<evidence type="ECO:0000313" key="9">
    <source>
        <dbReference type="RefSeq" id="XP_010272022.1"/>
    </source>
</evidence>
<dbReference type="RefSeq" id="XP_010272014.1">
    <property type="nucleotide sequence ID" value="XM_010273712.2"/>
</dbReference>
<protein>
    <submittedName>
        <fullName evidence="6 7">Acyl-CoA-binding domain-containing protein 3-like</fullName>
    </submittedName>
</protein>
<dbReference type="GO" id="GO:0000062">
    <property type="term" value="F:fatty-acyl-CoA binding"/>
    <property type="evidence" value="ECO:0000318"/>
    <property type="project" value="GO_Central"/>
</dbReference>
<feature type="compositionally biased region" description="Gly residues" evidence="3">
    <location>
        <begin position="420"/>
        <end position="430"/>
    </location>
</feature>